<organism evidence="1">
    <name type="scientific">marine sediment metagenome</name>
    <dbReference type="NCBI Taxonomy" id="412755"/>
    <lineage>
        <taxon>unclassified sequences</taxon>
        <taxon>metagenomes</taxon>
        <taxon>ecological metagenomes</taxon>
    </lineage>
</organism>
<dbReference type="EMBL" id="BARU01017502">
    <property type="protein sequence ID" value="GAH60613.1"/>
    <property type="molecule type" value="Genomic_DNA"/>
</dbReference>
<reference evidence="1" key="1">
    <citation type="journal article" date="2014" name="Front. Microbiol.">
        <title>High frequency of phylogenetically diverse reductive dehalogenase-homologous genes in deep subseafloor sedimentary metagenomes.</title>
        <authorList>
            <person name="Kawai M."/>
            <person name="Futagami T."/>
            <person name="Toyoda A."/>
            <person name="Takaki Y."/>
            <person name="Nishi S."/>
            <person name="Hori S."/>
            <person name="Arai W."/>
            <person name="Tsubouchi T."/>
            <person name="Morono Y."/>
            <person name="Uchiyama I."/>
            <person name="Ito T."/>
            <person name="Fujiyama A."/>
            <person name="Inagaki F."/>
            <person name="Takami H."/>
        </authorList>
    </citation>
    <scope>NUCLEOTIDE SEQUENCE</scope>
    <source>
        <strain evidence="1">Expedition CK06-06</strain>
    </source>
</reference>
<dbReference type="AlphaFoldDB" id="X1ISW2"/>
<evidence type="ECO:0000313" key="1">
    <source>
        <dbReference type="EMBL" id="GAH60613.1"/>
    </source>
</evidence>
<gene>
    <name evidence="1" type="ORF">S03H2_29025</name>
</gene>
<comment type="caution">
    <text evidence="1">The sequence shown here is derived from an EMBL/GenBank/DDBJ whole genome shotgun (WGS) entry which is preliminary data.</text>
</comment>
<sequence>MKVKLSLESQLCSKWSKGPVVLYLDTLRGAGVPGGHGQGSELL</sequence>
<name>X1ISW2_9ZZZZ</name>
<protein>
    <submittedName>
        <fullName evidence="1">Uncharacterized protein</fullName>
    </submittedName>
</protein>
<proteinExistence type="predicted"/>
<accession>X1ISW2</accession>